<dbReference type="CDD" id="cd21807">
    <property type="entry name" value="ABC-2_lan_permease_MutE_EpiE-like"/>
    <property type="match status" value="1"/>
</dbReference>
<dbReference type="NCBIfam" id="TIGR03732">
    <property type="entry name" value="lanti_perm_MutE"/>
    <property type="match status" value="1"/>
</dbReference>
<dbReference type="InterPro" id="IPR021205">
    <property type="entry name" value="Lanti_perm_SpaE/MutE/EpiE-like"/>
</dbReference>
<organism evidence="2 3">
    <name type="scientific">Clostridium neuense</name>
    <dbReference type="NCBI Taxonomy" id="1728934"/>
    <lineage>
        <taxon>Bacteria</taxon>
        <taxon>Bacillati</taxon>
        <taxon>Bacillota</taxon>
        <taxon>Clostridia</taxon>
        <taxon>Eubacteriales</taxon>
        <taxon>Clostridiaceae</taxon>
        <taxon>Clostridium</taxon>
    </lineage>
</organism>
<comment type="caution">
    <text evidence="2">The sequence shown here is derived from an EMBL/GenBank/DDBJ whole genome shotgun (WGS) entry which is preliminary data.</text>
</comment>
<feature type="transmembrane region" description="Helical" evidence="1">
    <location>
        <begin position="223"/>
        <end position="246"/>
    </location>
</feature>
<proteinExistence type="predicted"/>
<dbReference type="Proteomes" id="UP001623592">
    <property type="component" value="Unassembled WGS sequence"/>
</dbReference>
<evidence type="ECO:0000256" key="1">
    <source>
        <dbReference type="SAM" id="Phobius"/>
    </source>
</evidence>
<feature type="transmembrane region" description="Helical" evidence="1">
    <location>
        <begin position="29"/>
        <end position="50"/>
    </location>
</feature>
<keyword evidence="1" id="KW-1133">Transmembrane helix</keyword>
<sequence>MKIERLVSTMLSCIISEHMKFKRTFIKKLTIIAPIILVLFCAAVNQGQYIESGSFGYFYTIIFPAILPLMCSGVINKDLKKSKYRNILCLPFDPANLWTSKLIVCMWFSFLSCIIFLITAAIGGAIFGTQFSFLTGIKAIFLIFITTLWQIPLSLFLTDRFGMITAFLLNFIATTVGVVLAVSPSIWLAFPYAITSRLMCPVINVLPNSLPVPVGSPLKDSSVLVPGFIVSIALFIIISALTALWFKKREAK</sequence>
<accession>A0ABW8TEA4</accession>
<gene>
    <name evidence="2" type="ORF">ACJDT4_07620</name>
</gene>
<reference evidence="2 3" key="1">
    <citation type="submission" date="2024-11" db="EMBL/GenBank/DDBJ databases">
        <authorList>
            <person name="Heng Y.C."/>
            <person name="Lim A.C.H."/>
            <person name="Lee J.K.Y."/>
            <person name="Kittelmann S."/>
        </authorList>
    </citation>
    <scope>NUCLEOTIDE SEQUENCE [LARGE SCALE GENOMIC DNA]</scope>
    <source>
        <strain evidence="2 3">WILCCON 0114</strain>
    </source>
</reference>
<evidence type="ECO:0000313" key="3">
    <source>
        <dbReference type="Proteomes" id="UP001623592"/>
    </source>
</evidence>
<keyword evidence="1" id="KW-0472">Membrane</keyword>
<keyword evidence="3" id="KW-1185">Reference proteome</keyword>
<dbReference type="EMBL" id="JBJIAA010000005">
    <property type="protein sequence ID" value="MFL0250290.1"/>
    <property type="molecule type" value="Genomic_DNA"/>
</dbReference>
<evidence type="ECO:0000313" key="2">
    <source>
        <dbReference type="EMBL" id="MFL0250290.1"/>
    </source>
</evidence>
<feature type="transmembrane region" description="Helical" evidence="1">
    <location>
        <begin position="56"/>
        <end position="75"/>
    </location>
</feature>
<feature type="transmembrane region" description="Helical" evidence="1">
    <location>
        <begin position="102"/>
        <end position="127"/>
    </location>
</feature>
<feature type="transmembrane region" description="Helical" evidence="1">
    <location>
        <begin position="133"/>
        <end position="155"/>
    </location>
</feature>
<protein>
    <submittedName>
        <fullName evidence="2">Lantibiotic immunity ABC transporter MutE/EpiE family permease subunit</fullName>
    </submittedName>
</protein>
<dbReference type="Pfam" id="PF12730">
    <property type="entry name" value="ABC2_membrane_4"/>
    <property type="match status" value="1"/>
</dbReference>
<keyword evidence="1" id="KW-0812">Transmembrane</keyword>
<name>A0ABW8TEA4_9CLOT</name>
<feature type="transmembrane region" description="Helical" evidence="1">
    <location>
        <begin position="167"/>
        <end position="190"/>
    </location>
</feature>